<organism evidence="15 16">
    <name type="scientific">Candidatus Doudnabacteria bacterium RIFCSPLOWO2_02_FULL_48_13</name>
    <dbReference type="NCBI Taxonomy" id="1817845"/>
    <lineage>
        <taxon>Bacteria</taxon>
        <taxon>Candidatus Doudnaibacteriota</taxon>
    </lineage>
</organism>
<evidence type="ECO:0000256" key="12">
    <source>
        <dbReference type="HAMAP-Rule" id="MF_00983"/>
    </source>
</evidence>
<dbReference type="GO" id="GO:0016887">
    <property type="term" value="F:ATP hydrolysis activity"/>
    <property type="evidence" value="ECO:0007669"/>
    <property type="project" value="RHEA"/>
</dbReference>
<evidence type="ECO:0000256" key="6">
    <source>
        <dbReference type="ARBA" id="ARBA00022806"/>
    </source>
</evidence>
<dbReference type="Proteomes" id="UP000177235">
    <property type="component" value="Unassembled WGS sequence"/>
</dbReference>
<dbReference type="InterPro" id="IPR011545">
    <property type="entry name" value="DEAD/DEAH_box_helicase_dom"/>
</dbReference>
<feature type="binding site" evidence="12">
    <location>
        <position position="392"/>
    </location>
    <ligand>
        <name>Zn(2+)</name>
        <dbReference type="ChEBI" id="CHEBI:29105"/>
        <label>2</label>
    </ligand>
</feature>
<dbReference type="EMBL" id="MFFF01000034">
    <property type="protein sequence ID" value="OGE98371.1"/>
    <property type="molecule type" value="Genomic_DNA"/>
</dbReference>
<dbReference type="CDD" id="cd18804">
    <property type="entry name" value="SF2_C_priA"/>
    <property type="match status" value="1"/>
</dbReference>
<dbReference type="Pfam" id="PF18074">
    <property type="entry name" value="PriA_C"/>
    <property type="match status" value="1"/>
</dbReference>
<dbReference type="InterPro" id="IPR001650">
    <property type="entry name" value="Helicase_C-like"/>
</dbReference>
<feature type="binding site" evidence="12">
    <location>
        <position position="410"/>
    </location>
    <ligand>
        <name>Zn(2+)</name>
        <dbReference type="ChEBI" id="CHEBI:29105"/>
        <label>2</label>
    </ligand>
</feature>
<evidence type="ECO:0000256" key="4">
    <source>
        <dbReference type="ARBA" id="ARBA00022741"/>
    </source>
</evidence>
<dbReference type="FunFam" id="3.40.50.300:FF:000489">
    <property type="entry name" value="Primosome assembly protein PriA"/>
    <property type="match status" value="1"/>
</dbReference>
<reference evidence="15 16" key="1">
    <citation type="journal article" date="2016" name="Nat. Commun.">
        <title>Thousands of microbial genomes shed light on interconnected biogeochemical processes in an aquifer system.</title>
        <authorList>
            <person name="Anantharaman K."/>
            <person name="Brown C.T."/>
            <person name="Hug L.A."/>
            <person name="Sharon I."/>
            <person name="Castelle C.J."/>
            <person name="Probst A.J."/>
            <person name="Thomas B.C."/>
            <person name="Singh A."/>
            <person name="Wilkins M.J."/>
            <person name="Karaoz U."/>
            <person name="Brodie E.L."/>
            <person name="Williams K.H."/>
            <person name="Hubbard S.S."/>
            <person name="Banfield J.F."/>
        </authorList>
    </citation>
    <scope>NUCLEOTIDE SEQUENCE [LARGE SCALE GENOMIC DNA]</scope>
</reference>
<dbReference type="GO" id="GO:0043138">
    <property type="term" value="F:3'-5' DNA helicase activity"/>
    <property type="evidence" value="ECO:0007669"/>
    <property type="project" value="UniProtKB-EC"/>
</dbReference>
<keyword evidence="4 12" id="KW-0547">Nucleotide-binding</keyword>
<evidence type="ECO:0000256" key="5">
    <source>
        <dbReference type="ARBA" id="ARBA00022801"/>
    </source>
</evidence>
<dbReference type="Gene3D" id="3.40.50.300">
    <property type="entry name" value="P-loop containing nucleotide triphosphate hydrolases"/>
    <property type="match status" value="2"/>
</dbReference>
<dbReference type="AlphaFoldDB" id="A0A1F5Q843"/>
<dbReference type="PROSITE" id="PS51194">
    <property type="entry name" value="HELICASE_CTER"/>
    <property type="match status" value="1"/>
</dbReference>
<dbReference type="InterPro" id="IPR027417">
    <property type="entry name" value="P-loop_NTPase"/>
</dbReference>
<dbReference type="InterPro" id="IPR005259">
    <property type="entry name" value="PriA"/>
</dbReference>
<feature type="binding site" evidence="12">
    <location>
        <position position="420"/>
    </location>
    <ligand>
        <name>Zn(2+)</name>
        <dbReference type="ChEBI" id="CHEBI:29105"/>
        <label>1</label>
    </ligand>
</feature>
<dbReference type="SMART" id="SM00490">
    <property type="entry name" value="HELICc"/>
    <property type="match status" value="1"/>
</dbReference>
<keyword evidence="5 12" id="KW-0378">Hydrolase</keyword>
<dbReference type="Pfam" id="PF00270">
    <property type="entry name" value="DEAD"/>
    <property type="match status" value="1"/>
</dbReference>
<feature type="domain" description="Helicase ATP-binding" evidence="13">
    <location>
        <begin position="146"/>
        <end position="314"/>
    </location>
</feature>
<proteinExistence type="inferred from homology"/>
<keyword evidence="1 12" id="KW-0639">Primosome</keyword>
<comment type="subunit">
    <text evidence="12">Component of the replication restart primosome.</text>
</comment>
<dbReference type="InterPro" id="IPR040498">
    <property type="entry name" value="PriA_CRR"/>
</dbReference>
<comment type="catalytic activity">
    <reaction evidence="11 12">
        <text>ATP + H2O = ADP + phosphate + H(+)</text>
        <dbReference type="Rhea" id="RHEA:13065"/>
        <dbReference type="ChEBI" id="CHEBI:15377"/>
        <dbReference type="ChEBI" id="CHEBI:15378"/>
        <dbReference type="ChEBI" id="CHEBI:30616"/>
        <dbReference type="ChEBI" id="CHEBI:43474"/>
        <dbReference type="ChEBI" id="CHEBI:456216"/>
        <dbReference type="EC" id="5.6.2.4"/>
    </reaction>
</comment>
<dbReference type="Pfam" id="PF00271">
    <property type="entry name" value="Helicase_C"/>
    <property type="match status" value="1"/>
</dbReference>
<keyword evidence="9 12" id="KW-0238">DNA-binding</keyword>
<evidence type="ECO:0000313" key="16">
    <source>
        <dbReference type="Proteomes" id="UP000177235"/>
    </source>
</evidence>
<keyword evidence="10 12" id="KW-0413">Isomerase</keyword>
<protein>
    <recommendedName>
        <fullName evidence="12">Replication restart protein PriA</fullName>
    </recommendedName>
    <alternativeName>
        <fullName evidence="12">ATP-dependent DNA helicase PriA</fullName>
        <ecNumber evidence="12">5.6.2.4</ecNumber>
    </alternativeName>
    <alternativeName>
        <fullName evidence="12">DNA 3'-5' helicase PriA</fullName>
    </alternativeName>
</protein>
<dbReference type="PROSITE" id="PS51192">
    <property type="entry name" value="HELICASE_ATP_BIND_1"/>
    <property type="match status" value="1"/>
</dbReference>
<dbReference type="GO" id="GO:0008270">
    <property type="term" value="F:zinc ion binding"/>
    <property type="evidence" value="ECO:0007669"/>
    <property type="project" value="UniProtKB-UniRule"/>
</dbReference>
<dbReference type="Pfam" id="PF17764">
    <property type="entry name" value="PriA_3primeBD"/>
    <property type="match status" value="1"/>
</dbReference>
<dbReference type="Gene3D" id="3.40.1440.60">
    <property type="entry name" value="PriA, 3(prime) DNA-binding domain"/>
    <property type="match status" value="1"/>
</dbReference>
<comment type="catalytic activity">
    <reaction evidence="12">
        <text>Couples ATP hydrolysis with the unwinding of duplex DNA by translocating in the 3'-5' direction.</text>
        <dbReference type="EC" id="5.6.2.4"/>
    </reaction>
</comment>
<dbReference type="Pfam" id="PF18319">
    <property type="entry name" value="Zn_ribbon_PriA"/>
    <property type="match status" value="1"/>
</dbReference>
<evidence type="ECO:0000256" key="7">
    <source>
        <dbReference type="ARBA" id="ARBA00022833"/>
    </source>
</evidence>
<dbReference type="NCBIfam" id="TIGR00595">
    <property type="entry name" value="priA"/>
    <property type="match status" value="1"/>
</dbReference>
<comment type="similarity">
    <text evidence="12">Belongs to the helicase family. PriA subfamily.</text>
</comment>
<evidence type="ECO:0000256" key="10">
    <source>
        <dbReference type="ARBA" id="ARBA00023235"/>
    </source>
</evidence>
<dbReference type="SMART" id="SM00487">
    <property type="entry name" value="DEXDc"/>
    <property type="match status" value="1"/>
</dbReference>
<gene>
    <name evidence="12" type="primary">priA</name>
    <name evidence="15" type="ORF">A3J05_02215</name>
</gene>
<dbReference type="GO" id="GO:0003677">
    <property type="term" value="F:DNA binding"/>
    <property type="evidence" value="ECO:0007669"/>
    <property type="project" value="UniProtKB-UniRule"/>
</dbReference>
<dbReference type="HAMAP" id="MF_00983">
    <property type="entry name" value="PriA"/>
    <property type="match status" value="1"/>
</dbReference>
<dbReference type="GO" id="GO:1990077">
    <property type="term" value="C:primosome complex"/>
    <property type="evidence" value="ECO:0007669"/>
    <property type="project" value="UniProtKB-UniRule"/>
</dbReference>
<dbReference type="CDD" id="cd17929">
    <property type="entry name" value="DEXHc_priA"/>
    <property type="match status" value="1"/>
</dbReference>
<evidence type="ECO:0000313" key="15">
    <source>
        <dbReference type="EMBL" id="OGE98371.1"/>
    </source>
</evidence>
<dbReference type="GO" id="GO:0005524">
    <property type="term" value="F:ATP binding"/>
    <property type="evidence" value="ECO:0007669"/>
    <property type="project" value="UniProtKB-UniRule"/>
</dbReference>
<evidence type="ECO:0000259" key="14">
    <source>
        <dbReference type="PROSITE" id="PS51194"/>
    </source>
</evidence>
<feature type="binding site" evidence="12">
    <location>
        <position position="407"/>
    </location>
    <ligand>
        <name>Zn(2+)</name>
        <dbReference type="ChEBI" id="CHEBI:29105"/>
        <label>2</label>
    </ligand>
</feature>
<comment type="caution">
    <text evidence="15">The sequence shown here is derived from an EMBL/GenBank/DDBJ whole genome shotgun (WGS) entry which is preliminary data.</text>
</comment>
<evidence type="ECO:0000256" key="1">
    <source>
        <dbReference type="ARBA" id="ARBA00022515"/>
    </source>
</evidence>
<comment type="cofactor">
    <cofactor evidence="12">
        <name>Zn(2+)</name>
        <dbReference type="ChEBI" id="CHEBI:29105"/>
    </cofactor>
    <text evidence="12">Binds 2 zinc ions per subunit.</text>
</comment>
<dbReference type="InterPro" id="IPR041236">
    <property type="entry name" value="PriA_C"/>
</dbReference>
<dbReference type="PANTHER" id="PTHR30580">
    <property type="entry name" value="PRIMOSOMAL PROTEIN N"/>
    <property type="match status" value="1"/>
</dbReference>
<keyword evidence="2 12" id="KW-0235">DNA replication</keyword>
<dbReference type="SUPFAM" id="SSF52540">
    <property type="entry name" value="P-loop containing nucleoside triphosphate hydrolases"/>
    <property type="match status" value="1"/>
</dbReference>
<evidence type="ECO:0000259" key="13">
    <source>
        <dbReference type="PROSITE" id="PS51192"/>
    </source>
</evidence>
<evidence type="ECO:0000256" key="2">
    <source>
        <dbReference type="ARBA" id="ARBA00022705"/>
    </source>
</evidence>
<accession>A0A1F5Q843</accession>
<dbReference type="GO" id="GO:0006269">
    <property type="term" value="P:DNA replication, synthesis of primer"/>
    <property type="evidence" value="ECO:0007669"/>
    <property type="project" value="UniProtKB-KW"/>
</dbReference>
<keyword evidence="6 12" id="KW-0347">Helicase</keyword>
<dbReference type="PANTHER" id="PTHR30580:SF0">
    <property type="entry name" value="PRIMOSOMAL PROTEIN N"/>
    <property type="match status" value="1"/>
</dbReference>
<comment type="function">
    <text evidence="12">Initiates the restart of stalled replication forks, which reloads the replicative helicase on sites other than the origin of replication. Recognizes and binds to abandoned replication forks and remodels them to uncover a helicase loading site. Promotes assembly of the primosome at these replication forks.</text>
</comment>
<sequence length="673" mass="74986">MSNFKRVINIIPLTSVNLGSTQIFTYSVPLDLQDKLRPGQLVKVPFGRRVILGLVSSMEMHRLPKETKGLKEIQELIGSIPVISDKHVALANWLANYYVSPLGLVVKAMLPRFAKKVKDPGIVGYEKFNPDYILTDHQRYAVSQITNCLGRSATIMLHGITGSGKTEVYMQVIERVLESGKQIIVLVPEISLTAQAIERFARRFGIDRIALLHSKLKDSERLWMWQKIWEGEKKIIIGPRSAVFAPVQDLGLIVMDEEHDPSFKQYDQHPKYHARDVAGKLSEIWNCPLILGDATPSIATYYRAATNADGRTVLLALPHRIMADVGLPKVRVADMRKEIAAKNFSIFSEALKAEIVTKLKGDKQIILFLNRRGAATFIMCRDCAYVSTCDHCQVPLVYHLSTKNLICHHCGKSYDIPVTCPACGGARIKYFGSGTEAVEEELVKFLKEELGSKPLPVIVRMDRDSTAKADAHKTIYDDWTAGKTRILIGTQMISKGWDVSRVGLVGIVSADTILHLPDYRSNERTFQILTQVAGRAGRGSEPGTVILQTYNPENFAIQAAKLHDYQGFFAKEIAVREKFGYPPFSRLVKIVFSSPDSRKALVKAETGANNLQAQNISGLEVIGPVPSFISKLRGQYRYQLVLRAPVNVQADFYPLLGKLSGEADIDIDPESLL</sequence>
<evidence type="ECO:0000256" key="11">
    <source>
        <dbReference type="ARBA" id="ARBA00048988"/>
    </source>
</evidence>
<keyword evidence="8 12" id="KW-0067">ATP-binding</keyword>
<feature type="binding site" evidence="12">
    <location>
        <position position="380"/>
    </location>
    <ligand>
        <name>Zn(2+)</name>
        <dbReference type="ChEBI" id="CHEBI:29105"/>
        <label>1</label>
    </ligand>
</feature>
<dbReference type="InterPro" id="IPR014001">
    <property type="entry name" value="Helicase_ATP-bd"/>
</dbReference>
<keyword evidence="3 12" id="KW-0479">Metal-binding</keyword>
<evidence type="ECO:0000256" key="8">
    <source>
        <dbReference type="ARBA" id="ARBA00022840"/>
    </source>
</evidence>
<dbReference type="EC" id="5.6.2.4" evidence="12"/>
<dbReference type="InterPro" id="IPR042115">
    <property type="entry name" value="PriA_3primeBD_sf"/>
</dbReference>
<feature type="binding site" evidence="12">
    <location>
        <position position="423"/>
    </location>
    <ligand>
        <name>Zn(2+)</name>
        <dbReference type="ChEBI" id="CHEBI:29105"/>
        <label>1</label>
    </ligand>
</feature>
<dbReference type="GO" id="GO:0006302">
    <property type="term" value="P:double-strand break repair"/>
    <property type="evidence" value="ECO:0007669"/>
    <property type="project" value="InterPro"/>
</dbReference>
<keyword evidence="7 12" id="KW-0862">Zinc</keyword>
<dbReference type="GO" id="GO:0006310">
    <property type="term" value="P:DNA recombination"/>
    <property type="evidence" value="ECO:0007669"/>
    <property type="project" value="InterPro"/>
</dbReference>
<evidence type="ECO:0000256" key="9">
    <source>
        <dbReference type="ARBA" id="ARBA00023125"/>
    </source>
</evidence>
<feature type="binding site" evidence="12">
    <location>
        <position position="389"/>
    </location>
    <ligand>
        <name>Zn(2+)</name>
        <dbReference type="ChEBI" id="CHEBI:29105"/>
        <label>2</label>
    </ligand>
</feature>
<dbReference type="GO" id="GO:0006270">
    <property type="term" value="P:DNA replication initiation"/>
    <property type="evidence" value="ECO:0007669"/>
    <property type="project" value="TreeGrafter"/>
</dbReference>
<feature type="domain" description="Helicase C-terminal" evidence="14">
    <location>
        <begin position="415"/>
        <end position="576"/>
    </location>
</feature>
<feature type="binding site" evidence="12">
    <location>
        <position position="383"/>
    </location>
    <ligand>
        <name>Zn(2+)</name>
        <dbReference type="ChEBI" id="CHEBI:29105"/>
        <label>1</label>
    </ligand>
</feature>
<dbReference type="InterPro" id="IPR041222">
    <property type="entry name" value="PriA_3primeBD"/>
</dbReference>
<evidence type="ECO:0000256" key="3">
    <source>
        <dbReference type="ARBA" id="ARBA00022723"/>
    </source>
</evidence>
<name>A0A1F5Q843_9BACT</name>